<dbReference type="SMART" id="SM00855">
    <property type="entry name" value="PGAM"/>
    <property type="match status" value="1"/>
</dbReference>
<dbReference type="InterPro" id="IPR029033">
    <property type="entry name" value="His_PPase_superfam"/>
</dbReference>
<dbReference type="GO" id="GO:0004331">
    <property type="term" value="F:fructose-2,6-bisphosphate 2-phosphatase activity"/>
    <property type="evidence" value="ECO:0007669"/>
    <property type="project" value="TreeGrafter"/>
</dbReference>
<dbReference type="InterPro" id="IPR001345">
    <property type="entry name" value="PG/BPGM_mutase_AS"/>
</dbReference>
<organism evidence="3">
    <name type="scientific">Acerihabitans sp. KWT182</name>
    <dbReference type="NCBI Taxonomy" id="3157919"/>
    <lineage>
        <taxon>Bacteria</taxon>
        <taxon>Pseudomonadati</taxon>
        <taxon>Pseudomonadota</taxon>
        <taxon>Gammaproteobacteria</taxon>
        <taxon>Enterobacterales</taxon>
        <taxon>Pectobacteriaceae</taxon>
        <taxon>Acerihabitans</taxon>
    </lineage>
</organism>
<feature type="binding site" evidence="2">
    <location>
        <begin position="7"/>
        <end position="14"/>
    </location>
    <ligand>
        <name>substrate</name>
    </ligand>
</feature>
<dbReference type="InterPro" id="IPR013078">
    <property type="entry name" value="His_Pase_superF_clade-1"/>
</dbReference>
<gene>
    <name evidence="3" type="ORF">ABK905_15065</name>
</gene>
<dbReference type="InterPro" id="IPR051695">
    <property type="entry name" value="Phosphoglycerate_Mutase"/>
</dbReference>
<dbReference type="CDD" id="cd07067">
    <property type="entry name" value="HP_PGM_like"/>
    <property type="match status" value="1"/>
</dbReference>
<dbReference type="Gene3D" id="3.40.50.1240">
    <property type="entry name" value="Phosphoglycerate mutase-like"/>
    <property type="match status" value="1"/>
</dbReference>
<name>A0AAU7Q588_9GAMM</name>
<sequence>MNLYLVRHGETQANYDGVYCGSSDIPLTQQGRWQAQHVAWQLAEVPFDRIAASGLRRTHETARILRPDQAPECSPQWNEMAFGEWELRHHHDLRRNDPARYGAWCDDWRHAVLPRRGRLSGFFAPGHRRHRAPHRR</sequence>
<dbReference type="GO" id="GO:0005829">
    <property type="term" value="C:cytosol"/>
    <property type="evidence" value="ECO:0007669"/>
    <property type="project" value="TreeGrafter"/>
</dbReference>
<dbReference type="PANTHER" id="PTHR46517:SF1">
    <property type="entry name" value="FRUCTOSE-2,6-BISPHOSPHATASE TIGAR"/>
    <property type="match status" value="1"/>
</dbReference>
<dbReference type="PANTHER" id="PTHR46517">
    <property type="entry name" value="FRUCTOSE-2,6-BISPHOSPHATASE TIGAR"/>
    <property type="match status" value="1"/>
</dbReference>
<evidence type="ECO:0000256" key="1">
    <source>
        <dbReference type="ARBA" id="ARBA00022801"/>
    </source>
</evidence>
<dbReference type="PROSITE" id="PS00175">
    <property type="entry name" value="PG_MUTASE"/>
    <property type="match status" value="1"/>
</dbReference>
<protein>
    <submittedName>
        <fullName evidence="3">Histidine phosphatase family protein</fullName>
    </submittedName>
</protein>
<dbReference type="GO" id="GO:0045820">
    <property type="term" value="P:negative regulation of glycolytic process"/>
    <property type="evidence" value="ECO:0007669"/>
    <property type="project" value="TreeGrafter"/>
</dbReference>
<feature type="binding site" evidence="2">
    <location>
        <position position="57"/>
    </location>
    <ligand>
        <name>substrate</name>
    </ligand>
</feature>
<dbReference type="GO" id="GO:0043456">
    <property type="term" value="P:regulation of pentose-phosphate shunt"/>
    <property type="evidence" value="ECO:0007669"/>
    <property type="project" value="TreeGrafter"/>
</dbReference>
<dbReference type="SUPFAM" id="SSF53254">
    <property type="entry name" value="Phosphoglycerate mutase-like"/>
    <property type="match status" value="1"/>
</dbReference>
<dbReference type="Pfam" id="PF00300">
    <property type="entry name" value="His_Phos_1"/>
    <property type="match status" value="1"/>
</dbReference>
<keyword evidence="1" id="KW-0378">Hydrolase</keyword>
<dbReference type="AlphaFoldDB" id="A0AAU7Q588"/>
<accession>A0AAU7Q588</accession>
<proteinExistence type="predicted"/>
<dbReference type="EMBL" id="CP157947">
    <property type="protein sequence ID" value="XBS68158.1"/>
    <property type="molecule type" value="Genomic_DNA"/>
</dbReference>
<reference evidence="3" key="1">
    <citation type="submission" date="2024-06" db="EMBL/GenBank/DDBJ databases">
        <authorList>
            <person name="Coelho C."/>
            <person name="Bento M."/>
            <person name="Garcia E."/>
            <person name="Camelo A."/>
            <person name="Brandao I."/>
            <person name="Espirito Santo C."/>
            <person name="Trovao J."/>
            <person name="Verissimo A."/>
            <person name="Costa J."/>
            <person name="Tiago I."/>
        </authorList>
    </citation>
    <scope>NUCLEOTIDE SEQUENCE</scope>
    <source>
        <strain evidence="3">KWT182</strain>
    </source>
</reference>
<evidence type="ECO:0000256" key="2">
    <source>
        <dbReference type="PIRSR" id="PIRSR613078-2"/>
    </source>
</evidence>
<evidence type="ECO:0000313" key="3">
    <source>
        <dbReference type="EMBL" id="XBS68158.1"/>
    </source>
</evidence>